<feature type="transmembrane region" description="Helical" evidence="6">
    <location>
        <begin position="55"/>
        <end position="74"/>
    </location>
</feature>
<organism evidence="8 9">
    <name type="scientific">Mycolicibacterium wolinskyi</name>
    <dbReference type="NCBI Taxonomy" id="59750"/>
    <lineage>
        <taxon>Bacteria</taxon>
        <taxon>Bacillati</taxon>
        <taxon>Actinomycetota</taxon>
        <taxon>Actinomycetes</taxon>
        <taxon>Mycobacteriales</taxon>
        <taxon>Mycobacteriaceae</taxon>
        <taxon>Mycolicibacterium</taxon>
    </lineage>
</organism>
<dbReference type="STRING" id="59750.AWC31_33120"/>
<feature type="transmembrane region" description="Helical" evidence="6">
    <location>
        <begin position="177"/>
        <end position="195"/>
    </location>
</feature>
<sequence>MSTIDEKPSIAPSEAEPSADDNDRRTRRLRILRYTAIAVWASVVVYRTITDGFAFNRELLLLYISTGLLAASIGQGRRMLYVIRDWLPFALVLVAYDLSRGAATLIGRPTLWQWQVDADRWLFFGTVPTVWLQERLKLPHPPWWEVVISTVYMSFFILPYVVAGVLWLRDRDEWKRFVRLFVGLSFAALAIYALLPAAPPWAAARCTSADVDGGPSGPRCMFRSAREVSDGGLLGAMQSSQDGANDWIERIIARGWGKLNLHSATALIDQGQASVNLVAAIPSLHAGLTAAVAAFLWHRVHRKWRALLVAYPLIMAFTLVYTAEHYVIDILLGWALAAVVVFALNRFDARRRSRAGQVDLAESLGDGPDGAGAGLQADEAAGAELHGRAAVGELDRA</sequence>
<evidence type="ECO:0000259" key="7">
    <source>
        <dbReference type="Pfam" id="PF14378"/>
    </source>
</evidence>
<dbReference type="InterPro" id="IPR026841">
    <property type="entry name" value="Aur1/Ipt1"/>
</dbReference>
<feature type="transmembrane region" description="Helical" evidence="6">
    <location>
        <begin position="31"/>
        <end position="49"/>
    </location>
</feature>
<dbReference type="AlphaFoldDB" id="A0A132PU58"/>
<dbReference type="EMBL" id="LGTW01000001">
    <property type="protein sequence ID" value="KWX25727.1"/>
    <property type="molecule type" value="Genomic_DNA"/>
</dbReference>
<evidence type="ECO:0000313" key="8">
    <source>
        <dbReference type="EMBL" id="KWX25727.1"/>
    </source>
</evidence>
<keyword evidence="4 6" id="KW-0472">Membrane</keyword>
<feature type="transmembrane region" description="Helical" evidence="6">
    <location>
        <begin position="277"/>
        <end position="297"/>
    </location>
</feature>
<feature type="transmembrane region" description="Helical" evidence="6">
    <location>
        <begin position="146"/>
        <end position="168"/>
    </location>
</feature>
<reference evidence="8 9" key="1">
    <citation type="submission" date="2015-07" db="EMBL/GenBank/DDBJ databases">
        <title>A draft genome sequence of Mycobacterium wolinskyi.</title>
        <authorList>
            <person name="de Man T.J."/>
            <person name="Perry K.A."/>
            <person name="Coulliette A.D."/>
            <person name="Jensen B."/>
            <person name="Toney N.C."/>
            <person name="Limbago B.M."/>
            <person name="Noble-Wang J."/>
        </authorList>
    </citation>
    <scope>NUCLEOTIDE SEQUENCE [LARGE SCALE GENOMIC DNA]</scope>
    <source>
        <strain evidence="8 9">CDC_01</strain>
    </source>
</reference>
<evidence type="ECO:0000256" key="2">
    <source>
        <dbReference type="ARBA" id="ARBA00022692"/>
    </source>
</evidence>
<evidence type="ECO:0000256" key="5">
    <source>
        <dbReference type="SAM" id="MobiDB-lite"/>
    </source>
</evidence>
<dbReference type="Gene3D" id="1.20.144.10">
    <property type="entry name" value="Phosphatidic acid phosphatase type 2/haloperoxidase"/>
    <property type="match status" value="1"/>
</dbReference>
<keyword evidence="2 6" id="KW-0812">Transmembrane</keyword>
<comment type="caution">
    <text evidence="8">The sequence shown here is derived from an EMBL/GenBank/DDBJ whole genome shotgun (WGS) entry which is preliminary data.</text>
</comment>
<dbReference type="SUPFAM" id="SSF48317">
    <property type="entry name" value="Acid phosphatase/Vanadium-dependent haloperoxidase"/>
    <property type="match status" value="1"/>
</dbReference>
<dbReference type="PANTHER" id="PTHR31310">
    <property type="match status" value="1"/>
</dbReference>
<dbReference type="PANTHER" id="PTHR31310:SF7">
    <property type="entry name" value="PA-PHOSPHATASE RELATED-FAMILY PROTEIN DDB_G0268928"/>
    <property type="match status" value="1"/>
</dbReference>
<dbReference type="GO" id="GO:0016020">
    <property type="term" value="C:membrane"/>
    <property type="evidence" value="ECO:0007669"/>
    <property type="project" value="UniProtKB-SubCell"/>
</dbReference>
<feature type="region of interest" description="Disordered" evidence="5">
    <location>
        <begin position="1"/>
        <end position="22"/>
    </location>
</feature>
<dbReference type="Pfam" id="PF14378">
    <property type="entry name" value="PAP2_3"/>
    <property type="match status" value="1"/>
</dbReference>
<evidence type="ECO:0000256" key="1">
    <source>
        <dbReference type="ARBA" id="ARBA00004141"/>
    </source>
</evidence>
<feature type="transmembrane region" description="Helical" evidence="6">
    <location>
        <begin position="327"/>
        <end position="344"/>
    </location>
</feature>
<proteinExistence type="predicted"/>
<keyword evidence="3 6" id="KW-1133">Transmembrane helix</keyword>
<evidence type="ECO:0000256" key="3">
    <source>
        <dbReference type="ARBA" id="ARBA00022989"/>
    </source>
</evidence>
<evidence type="ECO:0000313" key="9">
    <source>
        <dbReference type="Proteomes" id="UP000070612"/>
    </source>
</evidence>
<dbReference type="InterPro" id="IPR036938">
    <property type="entry name" value="PAP2/HPO_sf"/>
</dbReference>
<keyword evidence="9" id="KW-1185">Reference proteome</keyword>
<dbReference type="InterPro" id="IPR052185">
    <property type="entry name" value="IPC_Synthase-Related"/>
</dbReference>
<evidence type="ECO:0000256" key="4">
    <source>
        <dbReference type="ARBA" id="ARBA00023136"/>
    </source>
</evidence>
<dbReference type="Proteomes" id="UP000070612">
    <property type="component" value="Unassembled WGS sequence"/>
</dbReference>
<feature type="transmembrane region" description="Helical" evidence="6">
    <location>
        <begin position="304"/>
        <end position="321"/>
    </location>
</feature>
<gene>
    <name evidence="8" type="ORF">AFM11_00015</name>
</gene>
<evidence type="ECO:0000256" key="6">
    <source>
        <dbReference type="SAM" id="Phobius"/>
    </source>
</evidence>
<protein>
    <submittedName>
        <fullName evidence="8">Phosphoesterase</fullName>
    </submittedName>
</protein>
<dbReference type="RefSeq" id="WP_067842019.1">
    <property type="nucleotide sequence ID" value="NZ_LGTW01000001.1"/>
</dbReference>
<name>A0A132PU58_9MYCO</name>
<feature type="transmembrane region" description="Helical" evidence="6">
    <location>
        <begin position="86"/>
        <end position="106"/>
    </location>
</feature>
<feature type="domain" description="Inositolphosphotransferase Aur1/Ipt1" evidence="7">
    <location>
        <begin position="117"/>
        <end position="341"/>
    </location>
</feature>
<comment type="subcellular location">
    <subcellularLocation>
        <location evidence="1">Membrane</location>
        <topology evidence="1">Multi-pass membrane protein</topology>
    </subcellularLocation>
</comment>
<accession>A0A132PU58</accession>
<dbReference type="PATRIC" id="fig|59750.3.peg.3"/>